<dbReference type="InParanoid" id="A0A2J6TM09"/>
<keyword evidence="3" id="KW-1185">Reference proteome</keyword>
<reference evidence="2 3" key="1">
    <citation type="submission" date="2016-04" db="EMBL/GenBank/DDBJ databases">
        <title>A degradative enzymes factory behind the ericoid mycorrhizal symbiosis.</title>
        <authorList>
            <consortium name="DOE Joint Genome Institute"/>
            <person name="Martino E."/>
            <person name="Morin E."/>
            <person name="Grelet G."/>
            <person name="Kuo A."/>
            <person name="Kohler A."/>
            <person name="Daghino S."/>
            <person name="Barry K."/>
            <person name="Choi C."/>
            <person name="Cichocki N."/>
            <person name="Clum A."/>
            <person name="Copeland A."/>
            <person name="Hainaut M."/>
            <person name="Haridas S."/>
            <person name="Labutti K."/>
            <person name="Lindquist E."/>
            <person name="Lipzen A."/>
            <person name="Khouja H.-R."/>
            <person name="Murat C."/>
            <person name="Ohm R."/>
            <person name="Olson A."/>
            <person name="Spatafora J."/>
            <person name="Veneault-Fourrey C."/>
            <person name="Henrissat B."/>
            <person name="Grigoriev I."/>
            <person name="Martin F."/>
            <person name="Perotto S."/>
        </authorList>
    </citation>
    <scope>NUCLEOTIDE SEQUENCE [LARGE SCALE GENOMIC DNA]</scope>
    <source>
        <strain evidence="2 3">E</strain>
    </source>
</reference>
<dbReference type="OrthoDB" id="10638378at2759"/>
<sequence length="178" mass="19890">MLEIPQQGKRRALFRSQSRRRKTRDLASYNNESKETSPPRPRSTGQHSARIWLVGTTLAPFAAPHSHCLADSVDRRPSTVGRREGTQQLSEREGQGTLWRAVWTGWVRQWHAKSTCAPSRGGDCTLSPSQQASVATAIRPADRPNPRSEESVPYQNVRGVRSVRPSIVGLPELQNSEE</sequence>
<name>A0A2J6TM09_9HELO</name>
<dbReference type="EMBL" id="KZ613774">
    <property type="protein sequence ID" value="PMD64056.1"/>
    <property type="molecule type" value="Genomic_DNA"/>
</dbReference>
<organism evidence="2 3">
    <name type="scientific">Hyaloscypha bicolor E</name>
    <dbReference type="NCBI Taxonomy" id="1095630"/>
    <lineage>
        <taxon>Eukaryota</taxon>
        <taxon>Fungi</taxon>
        <taxon>Dikarya</taxon>
        <taxon>Ascomycota</taxon>
        <taxon>Pezizomycotina</taxon>
        <taxon>Leotiomycetes</taxon>
        <taxon>Helotiales</taxon>
        <taxon>Hyaloscyphaceae</taxon>
        <taxon>Hyaloscypha</taxon>
        <taxon>Hyaloscypha bicolor</taxon>
    </lineage>
</organism>
<feature type="region of interest" description="Disordered" evidence="1">
    <location>
        <begin position="117"/>
        <end position="158"/>
    </location>
</feature>
<feature type="region of interest" description="Disordered" evidence="1">
    <location>
        <begin position="70"/>
        <end position="93"/>
    </location>
</feature>
<dbReference type="GeneID" id="36594580"/>
<dbReference type="RefSeq" id="XP_024740960.1">
    <property type="nucleotide sequence ID" value="XM_024886503.1"/>
</dbReference>
<feature type="region of interest" description="Disordered" evidence="1">
    <location>
        <begin position="1"/>
        <end position="46"/>
    </location>
</feature>
<evidence type="ECO:0000256" key="1">
    <source>
        <dbReference type="SAM" id="MobiDB-lite"/>
    </source>
</evidence>
<feature type="compositionally biased region" description="Basic and acidic residues" evidence="1">
    <location>
        <begin position="140"/>
        <end position="150"/>
    </location>
</feature>
<evidence type="ECO:0000313" key="2">
    <source>
        <dbReference type="EMBL" id="PMD64056.1"/>
    </source>
</evidence>
<gene>
    <name evidence="2" type="ORF">K444DRAFT_660735</name>
</gene>
<protein>
    <submittedName>
        <fullName evidence="2">Uncharacterized protein</fullName>
    </submittedName>
</protein>
<feature type="compositionally biased region" description="Basic residues" evidence="1">
    <location>
        <begin position="8"/>
        <end position="23"/>
    </location>
</feature>
<proteinExistence type="predicted"/>
<accession>A0A2J6TM09</accession>
<dbReference type="AlphaFoldDB" id="A0A2J6TM09"/>
<feature type="compositionally biased region" description="Basic and acidic residues" evidence="1">
    <location>
        <begin position="72"/>
        <end position="93"/>
    </location>
</feature>
<evidence type="ECO:0000313" key="3">
    <source>
        <dbReference type="Proteomes" id="UP000235371"/>
    </source>
</evidence>
<dbReference type="Proteomes" id="UP000235371">
    <property type="component" value="Unassembled WGS sequence"/>
</dbReference>